<sequence length="600" mass="68474">MKHFIFSIFSLLVLSACAASNTTATTVTKVTDSVNGYWQQHVDYSMEIDMDTKNYQYKGKQMLVYTNNSPDVLKRVYYHLYFNAFQPGSEMDVRSRTIKDPDPRVGDRISKLQPNEIGYIKVNSLKQNGTSISYDTVGTVLEVKLDQPIQPGEKVTFEMDFDAQVPVQIRRSGRNNKEGVALSMTQWYPKLAEYDEEGWHADPYIGREFHGVWGNFDVKLTIDKDYVVGGTGYLQGEPTKKSGKKTHHFKAPNVHDFTWAADPDFIHDTFQMPNGPLLNFYYKKDLEKEYLDNWKKLPAETAKLMAYFSTNVGKYPYDQYSVIQGGDGGMEYAMCTLITGKRKFGSLLGVTAHELAHTWFQFLLASNESKHEWMDEGFTTYISTLAMNSLKEEKKPNPLSGAYRGYLGLANSGFEQPLTTHSDRYLLNKVYGAAAYNKGAVFLAQLGYVIGSDNLEKTIKKYFNDFSFKHPKPFDIIRTAERITDFELDWYFIDFAQTTNTIDYGVKNIEGKSITLERIGLMPMPLDISVTYTDGTTETFYIPLQMMRGEKPTSATIVSDWAWAMPTYTFKTKKTVKSVEIDPSQMMADVNRENNLFTVE</sequence>
<dbReference type="PROSITE" id="PS51257">
    <property type="entry name" value="PROKAR_LIPOPROTEIN"/>
    <property type="match status" value="1"/>
</dbReference>
<comment type="cofactor">
    <cofactor evidence="2">
        <name>Zn(2+)</name>
        <dbReference type="ChEBI" id="CHEBI:29105"/>
    </cofactor>
    <text evidence="2">Binds 1 zinc ion per subunit.</text>
</comment>
<dbReference type="Proteomes" id="UP000478208">
    <property type="component" value="Unassembled WGS sequence"/>
</dbReference>
<proteinExistence type="predicted"/>
<evidence type="ECO:0000256" key="1">
    <source>
        <dbReference type="PIRSR" id="PIRSR634015-1"/>
    </source>
</evidence>
<feature type="binding site" evidence="2">
    <location>
        <position position="357"/>
    </location>
    <ligand>
        <name>Zn(2+)</name>
        <dbReference type="ChEBI" id="CHEBI:29105"/>
        <note>catalytic</note>
    </ligand>
</feature>
<dbReference type="InterPro" id="IPR034015">
    <property type="entry name" value="M1_LTA4H"/>
</dbReference>
<dbReference type="AlphaFoldDB" id="A0A6L6UAW0"/>
<name>A0A6L6UAW0_9FLAO</name>
<dbReference type="GO" id="GO:0008237">
    <property type="term" value="F:metallopeptidase activity"/>
    <property type="evidence" value="ECO:0007669"/>
    <property type="project" value="InterPro"/>
</dbReference>
<evidence type="ECO:0000256" key="2">
    <source>
        <dbReference type="PIRSR" id="PIRSR634015-3"/>
    </source>
</evidence>
<keyword evidence="3" id="KW-0732">Signal</keyword>
<dbReference type="InterPro" id="IPR014782">
    <property type="entry name" value="Peptidase_M1_dom"/>
</dbReference>
<keyword evidence="6" id="KW-1185">Reference proteome</keyword>
<feature type="signal peptide" evidence="3">
    <location>
        <begin position="1"/>
        <end position="18"/>
    </location>
</feature>
<feature type="domain" description="Peptidase M1 membrane alanine aminopeptidase" evidence="4">
    <location>
        <begin position="346"/>
        <end position="490"/>
    </location>
</feature>
<dbReference type="InterPro" id="IPR027268">
    <property type="entry name" value="Peptidase_M4/M1_CTD_sf"/>
</dbReference>
<dbReference type="SUPFAM" id="SSF55486">
    <property type="entry name" value="Metalloproteases ('zincins'), catalytic domain"/>
    <property type="match status" value="1"/>
</dbReference>
<dbReference type="GO" id="GO:0008270">
    <property type="term" value="F:zinc ion binding"/>
    <property type="evidence" value="ECO:0007669"/>
    <property type="project" value="InterPro"/>
</dbReference>
<keyword evidence="2" id="KW-0479">Metal-binding</keyword>
<feature type="active site" description="Proton acceptor" evidence="1">
    <location>
        <position position="354"/>
    </location>
</feature>
<feature type="chain" id="PRO_5026996608" evidence="3">
    <location>
        <begin position="19"/>
        <end position="600"/>
    </location>
</feature>
<feature type="binding site" evidence="2">
    <location>
        <position position="353"/>
    </location>
    <ligand>
        <name>Zn(2+)</name>
        <dbReference type="ChEBI" id="CHEBI:29105"/>
        <note>catalytic</note>
    </ligand>
</feature>
<accession>A0A6L6UAW0</accession>
<keyword evidence="2" id="KW-0862">Zinc</keyword>
<feature type="binding site" evidence="2">
    <location>
        <position position="376"/>
    </location>
    <ligand>
        <name>Zn(2+)</name>
        <dbReference type="ChEBI" id="CHEBI:29105"/>
        <note>catalytic</note>
    </ligand>
</feature>
<evidence type="ECO:0000313" key="5">
    <source>
        <dbReference type="EMBL" id="MUU79109.1"/>
    </source>
</evidence>
<dbReference type="Gene3D" id="1.10.390.10">
    <property type="entry name" value="Neutral Protease Domain 2"/>
    <property type="match status" value="1"/>
</dbReference>
<gene>
    <name evidence="5" type="ORF">GN138_11685</name>
</gene>
<dbReference type="EMBL" id="WOWS01000004">
    <property type="protein sequence ID" value="MUU79109.1"/>
    <property type="molecule type" value="Genomic_DNA"/>
</dbReference>
<dbReference type="CDD" id="cd09604">
    <property type="entry name" value="M1_APN_like"/>
    <property type="match status" value="1"/>
</dbReference>
<protein>
    <submittedName>
        <fullName evidence="5">M1 family peptidase</fullName>
    </submittedName>
</protein>
<dbReference type="Pfam" id="PF01433">
    <property type="entry name" value="Peptidase_M1"/>
    <property type="match status" value="1"/>
</dbReference>
<dbReference type="PANTHER" id="PTHR45726:SF3">
    <property type="entry name" value="LEUKOTRIENE A-4 HYDROLASE"/>
    <property type="match status" value="1"/>
</dbReference>
<feature type="active site" description="Proton donor" evidence="1">
    <location>
        <position position="436"/>
    </location>
</feature>
<dbReference type="RefSeq" id="WP_157364181.1">
    <property type="nucleotide sequence ID" value="NZ_WOWS01000004.1"/>
</dbReference>
<dbReference type="PANTHER" id="PTHR45726">
    <property type="entry name" value="LEUKOTRIENE A-4 HYDROLASE"/>
    <property type="match status" value="1"/>
</dbReference>
<organism evidence="5 6">
    <name type="scientific">Winogradskyella endarachnes</name>
    <dbReference type="NCBI Taxonomy" id="2681965"/>
    <lineage>
        <taxon>Bacteria</taxon>
        <taxon>Pseudomonadati</taxon>
        <taxon>Bacteroidota</taxon>
        <taxon>Flavobacteriia</taxon>
        <taxon>Flavobacteriales</taxon>
        <taxon>Flavobacteriaceae</taxon>
        <taxon>Winogradskyella</taxon>
    </lineage>
</organism>
<evidence type="ECO:0000313" key="6">
    <source>
        <dbReference type="Proteomes" id="UP000478208"/>
    </source>
</evidence>
<evidence type="ECO:0000256" key="3">
    <source>
        <dbReference type="SAM" id="SignalP"/>
    </source>
</evidence>
<reference evidence="5 6" key="1">
    <citation type="submission" date="2019-12" db="EMBL/GenBank/DDBJ databases">
        <authorList>
            <person name="Li J."/>
        </authorList>
    </citation>
    <scope>NUCLEOTIDE SEQUENCE [LARGE SCALE GENOMIC DNA]</scope>
    <source>
        <strain evidence="5 6">HL2-2</strain>
    </source>
</reference>
<comment type="caution">
    <text evidence="5">The sequence shown here is derived from an EMBL/GenBank/DDBJ whole genome shotgun (WGS) entry which is preliminary data.</text>
</comment>
<evidence type="ECO:0000259" key="4">
    <source>
        <dbReference type="Pfam" id="PF01433"/>
    </source>
</evidence>